<keyword evidence="3" id="KW-1185">Reference proteome</keyword>
<feature type="domain" description="DUF559" evidence="1">
    <location>
        <begin position="170"/>
        <end position="234"/>
    </location>
</feature>
<sequence>MGVERFFSHTTAARIYGLCLPREIERKAELHISTVAPRRAPKGAGVIGHRLRIDQDSLRIRSGLRVPQAVEVWCELASLLEGDDLVCAGDALLRRKNPLTEPDALRMAVEAATDRPRVDRLRRALRLIRPRTDSPMETRLRLALIRARLPEPGVNIAILDSRDSFIGFGDLVYTGARVVVEYDGDHHRSDPAQYSADVDRHWRMQNAGWQLVRLDRAHLRNNAHEAVNRVRQALTPK</sequence>
<dbReference type="InterPro" id="IPR007569">
    <property type="entry name" value="DUF559"/>
</dbReference>
<accession>A0A9W6HCF7</accession>
<organism evidence="2 3">
    <name type="scientific">Leifsonia poae</name>
    <dbReference type="NCBI Taxonomy" id="110933"/>
    <lineage>
        <taxon>Bacteria</taxon>
        <taxon>Bacillati</taxon>
        <taxon>Actinomycetota</taxon>
        <taxon>Actinomycetes</taxon>
        <taxon>Micrococcales</taxon>
        <taxon>Microbacteriaceae</taxon>
        <taxon>Leifsonia</taxon>
    </lineage>
</organism>
<evidence type="ECO:0000259" key="1">
    <source>
        <dbReference type="Pfam" id="PF04480"/>
    </source>
</evidence>
<dbReference type="EMBL" id="BSEN01000015">
    <property type="protein sequence ID" value="GLJ77990.1"/>
    <property type="molecule type" value="Genomic_DNA"/>
</dbReference>
<evidence type="ECO:0000313" key="2">
    <source>
        <dbReference type="EMBL" id="GLJ77990.1"/>
    </source>
</evidence>
<dbReference type="Proteomes" id="UP001142372">
    <property type="component" value="Unassembled WGS sequence"/>
</dbReference>
<dbReference type="AlphaFoldDB" id="A0A9W6HCF7"/>
<comment type="caution">
    <text evidence="2">The sequence shown here is derived from an EMBL/GenBank/DDBJ whole genome shotgun (WGS) entry which is preliminary data.</text>
</comment>
<name>A0A9W6HCF7_9MICO</name>
<dbReference type="InterPro" id="IPR011335">
    <property type="entry name" value="Restrct_endonuc-II-like"/>
</dbReference>
<protein>
    <recommendedName>
        <fullName evidence="1">DUF559 domain-containing protein</fullName>
    </recommendedName>
</protein>
<reference evidence="2" key="2">
    <citation type="submission" date="2023-01" db="EMBL/GenBank/DDBJ databases">
        <authorList>
            <person name="Sun Q."/>
            <person name="Evtushenko L."/>
        </authorList>
    </citation>
    <scope>NUCLEOTIDE SEQUENCE</scope>
    <source>
        <strain evidence="2">VKM Ac-1401</strain>
    </source>
</reference>
<evidence type="ECO:0000313" key="3">
    <source>
        <dbReference type="Proteomes" id="UP001142372"/>
    </source>
</evidence>
<reference evidence="2" key="1">
    <citation type="journal article" date="2014" name="Int. J. Syst. Evol. Microbiol.">
        <title>Complete genome sequence of Corynebacterium casei LMG S-19264T (=DSM 44701T), isolated from a smear-ripened cheese.</title>
        <authorList>
            <consortium name="US DOE Joint Genome Institute (JGI-PGF)"/>
            <person name="Walter F."/>
            <person name="Albersmeier A."/>
            <person name="Kalinowski J."/>
            <person name="Ruckert C."/>
        </authorList>
    </citation>
    <scope>NUCLEOTIDE SEQUENCE</scope>
    <source>
        <strain evidence="2">VKM Ac-1401</strain>
    </source>
</reference>
<dbReference type="Gene3D" id="3.40.960.10">
    <property type="entry name" value="VSR Endonuclease"/>
    <property type="match status" value="1"/>
</dbReference>
<proteinExistence type="predicted"/>
<dbReference type="SUPFAM" id="SSF52980">
    <property type="entry name" value="Restriction endonuclease-like"/>
    <property type="match status" value="1"/>
</dbReference>
<dbReference type="Pfam" id="PF04480">
    <property type="entry name" value="DUF559"/>
    <property type="match status" value="1"/>
</dbReference>
<gene>
    <name evidence="2" type="ORF">GCM10017584_35640</name>
</gene>